<dbReference type="GO" id="GO:0000160">
    <property type="term" value="P:phosphorelay signal transduction system"/>
    <property type="evidence" value="ECO:0007669"/>
    <property type="project" value="InterPro"/>
</dbReference>
<dbReference type="SMART" id="SM00448">
    <property type="entry name" value="REC"/>
    <property type="match status" value="1"/>
</dbReference>
<name>A0A7M1SUR8_9MICO</name>
<evidence type="ECO:0000259" key="3">
    <source>
        <dbReference type="PROSITE" id="PS50043"/>
    </source>
</evidence>
<evidence type="ECO:0000256" key="1">
    <source>
        <dbReference type="ARBA" id="ARBA00023125"/>
    </source>
</evidence>
<dbReference type="Gene3D" id="1.10.10.10">
    <property type="entry name" value="Winged helix-like DNA-binding domain superfamily/Winged helix DNA-binding domain"/>
    <property type="match status" value="1"/>
</dbReference>
<protein>
    <submittedName>
        <fullName evidence="5">Response regulator transcription factor</fullName>
    </submittedName>
</protein>
<keyword evidence="1" id="KW-0238">DNA-binding</keyword>
<evidence type="ECO:0000259" key="4">
    <source>
        <dbReference type="PROSITE" id="PS50110"/>
    </source>
</evidence>
<dbReference type="AlphaFoldDB" id="A0A7M1SUR8"/>
<dbReference type="EMBL" id="CP063169">
    <property type="protein sequence ID" value="QOR71326.1"/>
    <property type="molecule type" value="Genomic_DNA"/>
</dbReference>
<dbReference type="Gene3D" id="3.40.50.2300">
    <property type="match status" value="1"/>
</dbReference>
<feature type="modified residue" description="4-aspartylphosphate" evidence="2">
    <location>
        <position position="55"/>
    </location>
</feature>
<feature type="domain" description="Response regulatory" evidence="4">
    <location>
        <begin position="8"/>
        <end position="119"/>
    </location>
</feature>
<dbReference type="PRINTS" id="PR00038">
    <property type="entry name" value="HTHLUXR"/>
</dbReference>
<sequence>MVVVERKTIGLVEDHPLVALGLQGSLEADGVASVWAPAVAELLQLERHLDLAVLDLNLADGSRVAANVAALRAAELNVLVLTGADNAALVREAARSDVLGIVRKSLPEHEVREAVQAALRGETVTSLEWAAALDADPDLPDARLSPREREILALYASGEQAKSVARVTGLTAATVANYISRIRTKYADVGRRAESRVDLYHRAVEDRLIQDGG</sequence>
<dbReference type="InterPro" id="IPR039420">
    <property type="entry name" value="WalR-like"/>
</dbReference>
<dbReference type="Pfam" id="PF00196">
    <property type="entry name" value="GerE"/>
    <property type="match status" value="1"/>
</dbReference>
<dbReference type="InterPro" id="IPR036388">
    <property type="entry name" value="WH-like_DNA-bd_sf"/>
</dbReference>
<dbReference type="PROSITE" id="PS50110">
    <property type="entry name" value="RESPONSE_REGULATORY"/>
    <property type="match status" value="1"/>
</dbReference>
<dbReference type="PROSITE" id="PS50043">
    <property type="entry name" value="HTH_LUXR_2"/>
    <property type="match status" value="1"/>
</dbReference>
<proteinExistence type="predicted"/>
<dbReference type="GO" id="GO:0003677">
    <property type="term" value="F:DNA binding"/>
    <property type="evidence" value="ECO:0007669"/>
    <property type="project" value="UniProtKB-KW"/>
</dbReference>
<feature type="domain" description="HTH luxR-type" evidence="3">
    <location>
        <begin position="137"/>
        <end position="207"/>
    </location>
</feature>
<evidence type="ECO:0000256" key="2">
    <source>
        <dbReference type="PROSITE-ProRule" id="PRU00169"/>
    </source>
</evidence>
<evidence type="ECO:0000313" key="6">
    <source>
        <dbReference type="Proteomes" id="UP000593758"/>
    </source>
</evidence>
<keyword evidence="2" id="KW-0597">Phosphoprotein</keyword>
<dbReference type="PANTHER" id="PTHR43214">
    <property type="entry name" value="TWO-COMPONENT RESPONSE REGULATOR"/>
    <property type="match status" value="1"/>
</dbReference>
<dbReference type="GO" id="GO:0006355">
    <property type="term" value="P:regulation of DNA-templated transcription"/>
    <property type="evidence" value="ECO:0007669"/>
    <property type="project" value="InterPro"/>
</dbReference>
<organism evidence="5 6">
    <name type="scientific">Ruania alkalisoli</name>
    <dbReference type="NCBI Taxonomy" id="2779775"/>
    <lineage>
        <taxon>Bacteria</taxon>
        <taxon>Bacillati</taxon>
        <taxon>Actinomycetota</taxon>
        <taxon>Actinomycetes</taxon>
        <taxon>Micrococcales</taxon>
        <taxon>Ruaniaceae</taxon>
        <taxon>Ruania</taxon>
    </lineage>
</organism>
<dbReference type="InterPro" id="IPR016032">
    <property type="entry name" value="Sig_transdc_resp-reg_C-effctor"/>
</dbReference>
<accession>A0A7M1SUR8</accession>
<reference evidence="5 6" key="1">
    <citation type="submission" date="2020-10" db="EMBL/GenBank/DDBJ databases">
        <title>Haloactinobacterium sp. RN3S43, a bacterium isolated from saline soil.</title>
        <authorList>
            <person name="Sun J.-Q."/>
        </authorList>
    </citation>
    <scope>NUCLEOTIDE SEQUENCE [LARGE SCALE GENOMIC DNA]</scope>
    <source>
        <strain evidence="5 6">RN3S43</strain>
    </source>
</reference>
<dbReference type="KEGG" id="halt:IM660_03215"/>
<dbReference type="SMART" id="SM00421">
    <property type="entry name" value="HTH_LUXR"/>
    <property type="match status" value="1"/>
</dbReference>
<dbReference type="SUPFAM" id="SSF52172">
    <property type="entry name" value="CheY-like"/>
    <property type="match status" value="1"/>
</dbReference>
<evidence type="ECO:0000313" key="5">
    <source>
        <dbReference type="EMBL" id="QOR71326.1"/>
    </source>
</evidence>
<dbReference type="InterPro" id="IPR000792">
    <property type="entry name" value="Tscrpt_reg_LuxR_C"/>
</dbReference>
<dbReference type="InterPro" id="IPR001789">
    <property type="entry name" value="Sig_transdc_resp-reg_receiver"/>
</dbReference>
<keyword evidence="6" id="KW-1185">Reference proteome</keyword>
<dbReference type="InterPro" id="IPR011006">
    <property type="entry name" value="CheY-like_superfamily"/>
</dbReference>
<dbReference type="Proteomes" id="UP000593758">
    <property type="component" value="Chromosome"/>
</dbReference>
<gene>
    <name evidence="5" type="ORF">IM660_03215</name>
</gene>
<dbReference type="PROSITE" id="PS00622">
    <property type="entry name" value="HTH_LUXR_1"/>
    <property type="match status" value="1"/>
</dbReference>
<dbReference type="SUPFAM" id="SSF46894">
    <property type="entry name" value="C-terminal effector domain of the bipartite response regulators"/>
    <property type="match status" value="1"/>
</dbReference>
<dbReference type="Pfam" id="PF00072">
    <property type="entry name" value="Response_reg"/>
    <property type="match status" value="1"/>
</dbReference>